<protein>
    <submittedName>
        <fullName evidence="8">Sigma-70 family RNA polymerase sigma factor</fullName>
    </submittedName>
</protein>
<feature type="domain" description="RNA polymerase sigma-70 region 3" evidence="5">
    <location>
        <begin position="114"/>
        <end position="183"/>
    </location>
</feature>
<evidence type="ECO:0000256" key="4">
    <source>
        <dbReference type="ARBA" id="ARBA00023163"/>
    </source>
</evidence>
<keyword evidence="2" id="KW-0731">Sigma factor</keyword>
<dbReference type="PRINTS" id="PR00046">
    <property type="entry name" value="SIGMA70FCT"/>
</dbReference>
<keyword evidence="9" id="KW-1185">Reference proteome</keyword>
<dbReference type="PANTHER" id="PTHR30385">
    <property type="entry name" value="SIGMA FACTOR F FLAGELLAR"/>
    <property type="match status" value="1"/>
</dbReference>
<dbReference type="InterPro" id="IPR007624">
    <property type="entry name" value="RNA_pol_sigma70_r3"/>
</dbReference>
<dbReference type="InterPro" id="IPR013324">
    <property type="entry name" value="RNA_pol_sigma_r3/r4-like"/>
</dbReference>
<name>A0ABU3BN06_9BACT</name>
<comment type="caution">
    <text evidence="8">The sequence shown here is derived from an EMBL/GenBank/DDBJ whole genome shotgun (WGS) entry which is preliminary data.</text>
</comment>
<evidence type="ECO:0000259" key="6">
    <source>
        <dbReference type="Pfam" id="PF04542"/>
    </source>
</evidence>
<reference evidence="8 9" key="1">
    <citation type="submission" date="2023-09" db="EMBL/GenBank/DDBJ databases">
        <authorList>
            <person name="Rey-Velasco X."/>
        </authorList>
    </citation>
    <scope>NUCLEOTIDE SEQUENCE [LARGE SCALE GENOMIC DNA]</scope>
    <source>
        <strain evidence="8 9">F394</strain>
    </source>
</reference>
<keyword evidence="3" id="KW-0238">DNA-binding</keyword>
<dbReference type="NCBIfam" id="TIGR02937">
    <property type="entry name" value="sigma70-ECF"/>
    <property type="match status" value="1"/>
</dbReference>
<dbReference type="EMBL" id="JAVRHT010000004">
    <property type="protein sequence ID" value="MDT0630672.1"/>
    <property type="molecule type" value="Genomic_DNA"/>
</dbReference>
<dbReference type="InterPro" id="IPR013325">
    <property type="entry name" value="RNA_pol_sigma_r2"/>
</dbReference>
<dbReference type="InterPro" id="IPR007630">
    <property type="entry name" value="RNA_pol_sigma70_r4"/>
</dbReference>
<evidence type="ECO:0000256" key="3">
    <source>
        <dbReference type="ARBA" id="ARBA00023125"/>
    </source>
</evidence>
<dbReference type="Pfam" id="PF04539">
    <property type="entry name" value="Sigma70_r3"/>
    <property type="match status" value="1"/>
</dbReference>
<evidence type="ECO:0000259" key="5">
    <source>
        <dbReference type="Pfam" id="PF04539"/>
    </source>
</evidence>
<accession>A0ABU3BN06</accession>
<sequence length="256" mass="28100">MTSSLQDAVERYVVERDAETSHVDEHARAVAVAALPLVRSLARRITLPDHPLATYRDLENAGMLGMLQALGSYDPDRGTPFASFAFGRIRGALVDFLRTIDCLSRDRRRRVAEASRTAEVLSQELGTEPRAAQVAGRLGVSVRSYNRLLGDAQQRFALSLYDGGDDRPTPLDVVASPDAEPADASAEAASTNGFVGALVGRLPEREQRIVHLYFFEGLTLREIAGEFHLTEARISQVLSKTLRTLRGQFETHRVAA</sequence>
<keyword evidence="1" id="KW-0805">Transcription regulation</keyword>
<dbReference type="SUPFAM" id="SSF88659">
    <property type="entry name" value="Sigma3 and sigma4 domains of RNA polymerase sigma factors"/>
    <property type="match status" value="2"/>
</dbReference>
<dbReference type="InterPro" id="IPR007627">
    <property type="entry name" value="RNA_pol_sigma70_r2"/>
</dbReference>
<dbReference type="InterPro" id="IPR014284">
    <property type="entry name" value="RNA_pol_sigma-70_dom"/>
</dbReference>
<evidence type="ECO:0000259" key="7">
    <source>
        <dbReference type="Pfam" id="PF04545"/>
    </source>
</evidence>
<dbReference type="Gene3D" id="1.20.140.160">
    <property type="match status" value="1"/>
</dbReference>
<evidence type="ECO:0000313" key="9">
    <source>
        <dbReference type="Proteomes" id="UP001267426"/>
    </source>
</evidence>
<gene>
    <name evidence="8" type="ORF">RM540_02835</name>
</gene>
<dbReference type="Pfam" id="PF04545">
    <property type="entry name" value="Sigma70_r4"/>
    <property type="match status" value="1"/>
</dbReference>
<evidence type="ECO:0000256" key="1">
    <source>
        <dbReference type="ARBA" id="ARBA00023015"/>
    </source>
</evidence>
<keyword evidence="4" id="KW-0804">Transcription</keyword>
<dbReference type="Gene3D" id="1.10.1740.10">
    <property type="match status" value="1"/>
</dbReference>
<proteinExistence type="predicted"/>
<dbReference type="Proteomes" id="UP001267426">
    <property type="component" value="Unassembled WGS sequence"/>
</dbReference>
<dbReference type="CDD" id="cd06171">
    <property type="entry name" value="Sigma70_r4"/>
    <property type="match status" value="1"/>
</dbReference>
<dbReference type="Pfam" id="PF04542">
    <property type="entry name" value="Sigma70_r2"/>
    <property type="match status" value="1"/>
</dbReference>
<feature type="domain" description="RNA polymerase sigma-70 region 2" evidence="6">
    <location>
        <begin position="35"/>
        <end position="99"/>
    </location>
</feature>
<dbReference type="InterPro" id="IPR000943">
    <property type="entry name" value="RNA_pol_sigma70"/>
</dbReference>
<dbReference type="SUPFAM" id="SSF88946">
    <property type="entry name" value="Sigma2 domain of RNA polymerase sigma factors"/>
    <property type="match status" value="1"/>
</dbReference>
<evidence type="ECO:0000313" key="8">
    <source>
        <dbReference type="EMBL" id="MDT0630672.1"/>
    </source>
</evidence>
<dbReference type="RefSeq" id="WP_311661939.1">
    <property type="nucleotide sequence ID" value="NZ_JAVRHT010000004.1"/>
</dbReference>
<evidence type="ECO:0000256" key="2">
    <source>
        <dbReference type="ARBA" id="ARBA00023082"/>
    </source>
</evidence>
<organism evidence="8 9">
    <name type="scientific">Rubrivirga litoralis</name>
    <dbReference type="NCBI Taxonomy" id="3075598"/>
    <lineage>
        <taxon>Bacteria</taxon>
        <taxon>Pseudomonadati</taxon>
        <taxon>Rhodothermota</taxon>
        <taxon>Rhodothermia</taxon>
        <taxon>Rhodothermales</taxon>
        <taxon>Rubricoccaceae</taxon>
        <taxon>Rubrivirga</taxon>
    </lineage>
</organism>
<feature type="domain" description="RNA polymerase sigma-70 region 4" evidence="7">
    <location>
        <begin position="200"/>
        <end position="246"/>
    </location>
</feature>